<evidence type="ECO:0000313" key="2">
    <source>
        <dbReference type="Proteomes" id="UP001500879"/>
    </source>
</evidence>
<sequence length="140" mass="15410">MSDFEHTRTIAARPEAVFEQACDLERLERWLPGELHVHADHPPGPVVTVHEDRTGDDAEALVRVEKDRRRLVWGTSEDRRYAGWLQVAAGDGGSSEVTVHLSFGPGSHRPVDGVVEEALRGSLERLEEQVRGGLGAARGD</sequence>
<dbReference type="Proteomes" id="UP001500879">
    <property type="component" value="Unassembled WGS sequence"/>
</dbReference>
<reference evidence="2" key="1">
    <citation type="journal article" date="2019" name="Int. J. Syst. Evol. Microbiol.">
        <title>The Global Catalogue of Microorganisms (GCM) 10K type strain sequencing project: providing services to taxonomists for standard genome sequencing and annotation.</title>
        <authorList>
            <consortium name="The Broad Institute Genomics Platform"/>
            <consortium name="The Broad Institute Genome Sequencing Center for Infectious Disease"/>
            <person name="Wu L."/>
            <person name="Ma J."/>
        </authorList>
    </citation>
    <scope>NUCLEOTIDE SEQUENCE [LARGE SCALE GENOMIC DNA]</scope>
    <source>
        <strain evidence="2">JCM 4788</strain>
    </source>
</reference>
<proteinExistence type="predicted"/>
<dbReference type="Pfam" id="PF10604">
    <property type="entry name" value="Polyketide_cyc2"/>
    <property type="match status" value="1"/>
</dbReference>
<dbReference type="Gene3D" id="3.30.530.20">
    <property type="match status" value="1"/>
</dbReference>
<keyword evidence="2" id="KW-1185">Reference proteome</keyword>
<dbReference type="EMBL" id="BAAABX010000001">
    <property type="protein sequence ID" value="GAA0383642.1"/>
    <property type="molecule type" value="Genomic_DNA"/>
</dbReference>
<name>A0ABP3HXU2_9ACTN</name>
<gene>
    <name evidence="1" type="ORF">GCM10010357_00740</name>
</gene>
<organism evidence="1 2">
    <name type="scientific">Streptomyces luteireticuli</name>
    <dbReference type="NCBI Taxonomy" id="173858"/>
    <lineage>
        <taxon>Bacteria</taxon>
        <taxon>Bacillati</taxon>
        <taxon>Actinomycetota</taxon>
        <taxon>Actinomycetes</taxon>
        <taxon>Kitasatosporales</taxon>
        <taxon>Streptomycetaceae</taxon>
        <taxon>Streptomyces</taxon>
    </lineage>
</organism>
<accession>A0ABP3HXU2</accession>
<evidence type="ECO:0000313" key="1">
    <source>
        <dbReference type="EMBL" id="GAA0383642.1"/>
    </source>
</evidence>
<protein>
    <submittedName>
        <fullName evidence="1">SRPBCC family protein</fullName>
    </submittedName>
</protein>
<dbReference type="SUPFAM" id="SSF55961">
    <property type="entry name" value="Bet v1-like"/>
    <property type="match status" value="1"/>
</dbReference>
<dbReference type="InterPro" id="IPR019587">
    <property type="entry name" value="Polyketide_cyclase/dehydratase"/>
</dbReference>
<comment type="caution">
    <text evidence="1">The sequence shown here is derived from an EMBL/GenBank/DDBJ whole genome shotgun (WGS) entry which is preliminary data.</text>
</comment>
<dbReference type="RefSeq" id="WP_344018334.1">
    <property type="nucleotide sequence ID" value="NZ_BAAABX010000001.1"/>
</dbReference>
<dbReference type="InterPro" id="IPR023393">
    <property type="entry name" value="START-like_dom_sf"/>
</dbReference>